<feature type="transmembrane region" description="Helical" evidence="4">
    <location>
        <begin position="12"/>
        <end position="31"/>
    </location>
</feature>
<dbReference type="GO" id="GO:0043565">
    <property type="term" value="F:sequence-specific DNA binding"/>
    <property type="evidence" value="ECO:0007669"/>
    <property type="project" value="InterPro"/>
</dbReference>
<keyword evidence="4" id="KW-0472">Membrane</keyword>
<keyword evidence="4" id="KW-1133">Transmembrane helix</keyword>
<comment type="caution">
    <text evidence="6">The sequence shown here is derived from an EMBL/GenBank/DDBJ whole genome shotgun (WGS) entry which is preliminary data.</text>
</comment>
<evidence type="ECO:0000256" key="4">
    <source>
        <dbReference type="SAM" id="Phobius"/>
    </source>
</evidence>
<accession>A0A9X2MQ32</accession>
<dbReference type="PROSITE" id="PS01124">
    <property type="entry name" value="HTH_ARAC_FAMILY_2"/>
    <property type="match status" value="1"/>
</dbReference>
<proteinExistence type="predicted"/>
<protein>
    <submittedName>
        <fullName evidence="6">Helix-turn-helix domain-containing protein</fullName>
    </submittedName>
</protein>
<evidence type="ECO:0000313" key="7">
    <source>
        <dbReference type="Proteomes" id="UP001141950"/>
    </source>
</evidence>
<name>A0A9X2MQ32_9BACL</name>
<dbReference type="RefSeq" id="WP_257446127.1">
    <property type="nucleotide sequence ID" value="NZ_JANIPJ010000008.1"/>
</dbReference>
<evidence type="ECO:0000313" key="6">
    <source>
        <dbReference type="EMBL" id="MCR2804789.1"/>
    </source>
</evidence>
<keyword evidence="1" id="KW-0805">Transcription regulation</keyword>
<dbReference type="CDD" id="cd18774">
    <property type="entry name" value="PDC2_HK_sensor"/>
    <property type="match status" value="1"/>
</dbReference>
<evidence type="ECO:0000256" key="1">
    <source>
        <dbReference type="ARBA" id="ARBA00023015"/>
    </source>
</evidence>
<organism evidence="6 7">
    <name type="scientific">Paenibacillus soyae</name>
    <dbReference type="NCBI Taxonomy" id="2969249"/>
    <lineage>
        <taxon>Bacteria</taxon>
        <taxon>Bacillati</taxon>
        <taxon>Bacillota</taxon>
        <taxon>Bacilli</taxon>
        <taxon>Bacillales</taxon>
        <taxon>Paenibacillaceae</taxon>
        <taxon>Paenibacillus</taxon>
    </lineage>
</organism>
<dbReference type="InterPro" id="IPR018060">
    <property type="entry name" value="HTH_AraC"/>
</dbReference>
<gene>
    <name evidence="6" type="ORF">NQZ67_12950</name>
</gene>
<evidence type="ECO:0000256" key="2">
    <source>
        <dbReference type="ARBA" id="ARBA00023125"/>
    </source>
</evidence>
<keyword evidence="2" id="KW-0238">DNA-binding</keyword>
<dbReference type="InterPro" id="IPR018062">
    <property type="entry name" value="HTH_AraC-typ_CS"/>
</dbReference>
<feature type="domain" description="HTH araC/xylS-type" evidence="5">
    <location>
        <begin position="630"/>
        <end position="729"/>
    </location>
</feature>
<dbReference type="PANTHER" id="PTHR43280">
    <property type="entry name" value="ARAC-FAMILY TRANSCRIPTIONAL REGULATOR"/>
    <property type="match status" value="1"/>
</dbReference>
<evidence type="ECO:0000256" key="3">
    <source>
        <dbReference type="ARBA" id="ARBA00023163"/>
    </source>
</evidence>
<dbReference type="PROSITE" id="PS00041">
    <property type="entry name" value="HTH_ARAC_FAMILY_1"/>
    <property type="match status" value="1"/>
</dbReference>
<reference evidence="6" key="1">
    <citation type="submission" date="2022-08" db="EMBL/GenBank/DDBJ databases">
        <title>The genomic sequence of strain Paenibacillus sp. SCIV0701.</title>
        <authorList>
            <person name="Zhao H."/>
        </authorList>
    </citation>
    <scope>NUCLEOTIDE SEQUENCE</scope>
    <source>
        <strain evidence="6">SCIV0701</strain>
    </source>
</reference>
<evidence type="ECO:0000259" key="5">
    <source>
        <dbReference type="PROSITE" id="PS01124"/>
    </source>
</evidence>
<feature type="transmembrane region" description="Helical" evidence="4">
    <location>
        <begin position="286"/>
        <end position="307"/>
    </location>
</feature>
<dbReference type="InterPro" id="IPR020449">
    <property type="entry name" value="Tscrpt_reg_AraC-type_HTH"/>
</dbReference>
<dbReference type="Pfam" id="PF17853">
    <property type="entry name" value="GGDEF_2"/>
    <property type="match status" value="1"/>
</dbReference>
<dbReference type="GO" id="GO:0003700">
    <property type="term" value="F:DNA-binding transcription factor activity"/>
    <property type="evidence" value="ECO:0007669"/>
    <property type="project" value="InterPro"/>
</dbReference>
<keyword evidence="7" id="KW-1185">Reference proteome</keyword>
<dbReference type="SUPFAM" id="SSF46689">
    <property type="entry name" value="Homeodomain-like"/>
    <property type="match status" value="1"/>
</dbReference>
<dbReference type="PANTHER" id="PTHR43280:SF28">
    <property type="entry name" value="HTH-TYPE TRANSCRIPTIONAL ACTIVATOR RHAS"/>
    <property type="match status" value="1"/>
</dbReference>
<dbReference type="EMBL" id="JANIPJ010000008">
    <property type="protein sequence ID" value="MCR2804789.1"/>
    <property type="molecule type" value="Genomic_DNA"/>
</dbReference>
<dbReference type="SMART" id="SM00342">
    <property type="entry name" value="HTH_ARAC"/>
    <property type="match status" value="1"/>
</dbReference>
<dbReference type="InterPro" id="IPR009057">
    <property type="entry name" value="Homeodomain-like_sf"/>
</dbReference>
<dbReference type="InterPro" id="IPR041522">
    <property type="entry name" value="CdaR_GGDEF"/>
</dbReference>
<dbReference type="Proteomes" id="UP001141950">
    <property type="component" value="Unassembled WGS sequence"/>
</dbReference>
<dbReference type="PRINTS" id="PR00032">
    <property type="entry name" value="HTHARAC"/>
</dbReference>
<keyword evidence="4" id="KW-0812">Transmembrane</keyword>
<dbReference type="Gene3D" id="1.10.10.60">
    <property type="entry name" value="Homeodomain-like"/>
    <property type="match status" value="2"/>
</dbReference>
<dbReference type="Pfam" id="PF12833">
    <property type="entry name" value="HTH_18"/>
    <property type="match status" value="1"/>
</dbReference>
<keyword evidence="3" id="KW-0804">Transcription</keyword>
<sequence length="732" mass="83415">MSNRRGRPVFKFLIPYLSMLLLASLVSVIMYQQTSRVVKEEVSSRNQAVLQLAKQQLDRQIVETNQLAISLSQDPRVLAMQQIENPYERSSITRLMELQKQLGSYSAITPSIENYYIHYIKSQFVISPDKHSLLSRASSAEAQSDSVHTFIKGLEDRYYYQEMMPELKLRSANGEHRLIPYIHTIGYPSYYLSHIVMFIDSSSIRNVLRSIDLSEGGYAYLANQEGDIIAGVAGSGEFLPRTSHNEHEQPSGQFVTSIGLDNGRWSLVAVQPEHIVLRKVYYVKKISAVIIFGMLAIGGVASVLFAYRNSRPLKALIQTVFQLESHNERLHRSMEEQKPLLQAAFLQRLLDGAYPGQKEMESVMQYLDIPLQGERYSVIIIQLPYILESIDMGALEKLDLEKAGLRECIAELEGNHACMLDIGESRLAMIYSSDTVSEDAWKEELTMKLSAIQELFLGRFQHALQFGIGRPYSSLMDVSASFEEASIALSFGMPSSSPMPYYDELPRHPQSYYYPFDLEQKLLNYLRSGNMEELDNTFGNLFVENFVERSLIEPVLRLLLSELVSTALKFIDQSGTQMFEDESIDMMSFLQLPHGAGEAEACFHRITKLYQHIASKTIDQKRIRNEELMREIVSYLDLHYSDPSLCLPMLSDQFQISETYLSLLVKEHTGCSFTEYVNTKRMNAAKELLSESRLNIEQIADHVGYSSLNSFSRAFKRMHGVTPTHYRAFSGQ</sequence>
<dbReference type="AlphaFoldDB" id="A0A9X2MQ32"/>